<sequence>MRKVDNVAVDSELLALFRALAETGSLTQAAGRVGLSQAAASRALSKLRAVFQDQLFVKGGYGMQATPRARELMPRVTAVLQALDHLTMPYEFDPQALRRTLYLGAVDNGVWMIFSRVVKSLFQQAPNARIEILPIGDDLFSSLKFGRMDLAIYPLIDIPPDFHEANLFKTTFSCLVRQGHPLARQMLRGETPTLAQINAYRRLQVSLHDGQPGATVGNAVHRQGKDYDVAMSVPYFLAAPMLLSQTDFVLTLPTQTARHFSQMANLAILPYPDGETTFYTRLIWHHRVHHDPVIQWLRTLFLRFASEEAALESARDNADAAGCRVGAERYTQR</sequence>
<organism evidence="6 7">
    <name type="scientific">Edwardsiella tarda (strain FL6-60)</name>
    <dbReference type="NCBI Taxonomy" id="718251"/>
    <lineage>
        <taxon>Bacteria</taxon>
        <taxon>Pseudomonadati</taxon>
        <taxon>Pseudomonadota</taxon>
        <taxon>Gammaproteobacteria</taxon>
        <taxon>Enterobacterales</taxon>
        <taxon>Hafniaceae</taxon>
        <taxon>Edwardsiella</taxon>
    </lineage>
</organism>
<gene>
    <name evidence="6" type="ordered locus">ETAF_0476</name>
</gene>
<dbReference type="InterPro" id="IPR037402">
    <property type="entry name" value="YidZ_PBP2"/>
</dbReference>
<dbReference type="SUPFAM" id="SSF53850">
    <property type="entry name" value="Periplasmic binding protein-like II"/>
    <property type="match status" value="1"/>
</dbReference>
<keyword evidence="2" id="KW-0805">Transcription regulation</keyword>
<dbReference type="SUPFAM" id="SSF46785">
    <property type="entry name" value="Winged helix' DNA-binding domain"/>
    <property type="match status" value="1"/>
</dbReference>
<evidence type="ECO:0000256" key="2">
    <source>
        <dbReference type="ARBA" id="ARBA00023015"/>
    </source>
</evidence>
<accession>A0A0H3DQ00</accession>
<evidence type="ECO:0000259" key="5">
    <source>
        <dbReference type="PROSITE" id="PS50931"/>
    </source>
</evidence>
<dbReference type="InterPro" id="IPR050389">
    <property type="entry name" value="LysR-type_TF"/>
</dbReference>
<dbReference type="InterPro" id="IPR000847">
    <property type="entry name" value="LysR_HTH_N"/>
</dbReference>
<dbReference type="Gene3D" id="3.40.190.10">
    <property type="entry name" value="Periplasmic binding protein-like II"/>
    <property type="match status" value="2"/>
</dbReference>
<protein>
    <submittedName>
        <fullName evidence="6">Transcriptional regulator</fullName>
    </submittedName>
</protein>
<dbReference type="InterPro" id="IPR036388">
    <property type="entry name" value="WH-like_DNA-bd_sf"/>
</dbReference>
<comment type="similarity">
    <text evidence="1">Belongs to the LysR transcriptional regulatory family.</text>
</comment>
<name>A0A0H3DQ00_EDWTF</name>
<keyword evidence="4" id="KW-0804">Transcription</keyword>
<dbReference type="HOGENOM" id="CLU_039613_39_3_6"/>
<dbReference type="AlphaFoldDB" id="A0A0H3DQ00"/>
<dbReference type="PROSITE" id="PS50931">
    <property type="entry name" value="HTH_LYSR"/>
    <property type="match status" value="1"/>
</dbReference>
<dbReference type="Pfam" id="PF00126">
    <property type="entry name" value="HTH_1"/>
    <property type="match status" value="1"/>
</dbReference>
<dbReference type="KEGG" id="etd:ETAF_0476"/>
<dbReference type="Proteomes" id="UP000002230">
    <property type="component" value="Chromosome"/>
</dbReference>
<evidence type="ECO:0000313" key="7">
    <source>
        <dbReference type="Proteomes" id="UP000002230"/>
    </source>
</evidence>
<feature type="domain" description="HTH lysR-type" evidence="5">
    <location>
        <begin position="9"/>
        <end position="66"/>
    </location>
</feature>
<reference evidence="7" key="1">
    <citation type="submission" date="2010-08" db="EMBL/GenBank/DDBJ databases">
        <title>Genome comparisons of Edwardsiella bacteria analysed using deep sequencing technology.</title>
        <authorList>
            <person name="van Soest J.J."/>
            <person name="Henkel C.V."/>
            <person name="Jansen H.J."/>
            <person name="van den Hondel C.A.M.J.J."/>
            <person name="Bloemberg G.V."/>
            <person name="Meijer A.H."/>
            <person name="Spaink H.P."/>
        </authorList>
    </citation>
    <scope>NUCLEOTIDE SEQUENCE [LARGE SCALE GENOMIC DNA]</scope>
    <source>
        <strain evidence="7">FL6-60</strain>
    </source>
</reference>
<dbReference type="PANTHER" id="PTHR30118">
    <property type="entry name" value="HTH-TYPE TRANSCRIPTIONAL REGULATOR LEUO-RELATED"/>
    <property type="match status" value="1"/>
</dbReference>
<dbReference type="GO" id="GO:0003677">
    <property type="term" value="F:DNA binding"/>
    <property type="evidence" value="ECO:0007669"/>
    <property type="project" value="UniProtKB-KW"/>
</dbReference>
<dbReference type="InterPro" id="IPR036390">
    <property type="entry name" value="WH_DNA-bd_sf"/>
</dbReference>
<dbReference type="PATRIC" id="fig|718251.5.peg.487"/>
<evidence type="ECO:0000313" key="6">
    <source>
        <dbReference type="EMBL" id="ADM40600.1"/>
    </source>
</evidence>
<dbReference type="InterPro" id="IPR005119">
    <property type="entry name" value="LysR_subst-bd"/>
</dbReference>
<proteinExistence type="inferred from homology"/>
<evidence type="ECO:0000256" key="4">
    <source>
        <dbReference type="ARBA" id="ARBA00023163"/>
    </source>
</evidence>
<reference evidence="6 7" key="2">
    <citation type="journal article" date="2011" name="BMC Immunol.">
        <title>Comparison of static immersion and intravenous injection systems for exposure of zebrafish embryos to the natural pathogen Edwardsiella tarda.</title>
        <authorList>
            <person name="van Soest J.J."/>
            <person name="Stockhammer O.W."/>
            <person name="Ordas A."/>
            <person name="Bloemberg G.V."/>
            <person name="Spaink H.P."/>
            <person name="Meijer A.H."/>
        </authorList>
    </citation>
    <scope>NUCLEOTIDE SEQUENCE [LARGE SCALE GENOMIC DNA]</scope>
    <source>
        <strain evidence="6 7">FL6-60</strain>
    </source>
</reference>
<evidence type="ECO:0000256" key="3">
    <source>
        <dbReference type="ARBA" id="ARBA00023125"/>
    </source>
</evidence>
<dbReference type="GO" id="GO:0003700">
    <property type="term" value="F:DNA-binding transcription factor activity"/>
    <property type="evidence" value="ECO:0007669"/>
    <property type="project" value="InterPro"/>
</dbReference>
<dbReference type="EMBL" id="CP002154">
    <property type="protein sequence ID" value="ADM40600.1"/>
    <property type="molecule type" value="Genomic_DNA"/>
</dbReference>
<evidence type="ECO:0000256" key="1">
    <source>
        <dbReference type="ARBA" id="ARBA00009437"/>
    </source>
</evidence>
<dbReference type="Pfam" id="PF03466">
    <property type="entry name" value="LysR_substrate"/>
    <property type="match status" value="1"/>
</dbReference>
<keyword evidence="7" id="KW-1185">Reference proteome</keyword>
<dbReference type="CDD" id="cd08417">
    <property type="entry name" value="PBP2_Nitroaromatics_like"/>
    <property type="match status" value="1"/>
</dbReference>
<dbReference type="PANTHER" id="PTHR30118:SF15">
    <property type="entry name" value="TRANSCRIPTIONAL REGULATORY PROTEIN"/>
    <property type="match status" value="1"/>
</dbReference>
<keyword evidence="3" id="KW-0238">DNA-binding</keyword>
<dbReference type="Gene3D" id="1.10.10.10">
    <property type="entry name" value="Winged helix-like DNA-binding domain superfamily/Winged helix DNA-binding domain"/>
    <property type="match status" value="1"/>
</dbReference>